<dbReference type="PROSITE" id="PS00862">
    <property type="entry name" value="OX2_COVAL_FAD"/>
    <property type="match status" value="1"/>
</dbReference>
<accession>A0A841DRF3</accession>
<dbReference type="Pfam" id="PF01565">
    <property type="entry name" value="FAD_binding_4"/>
    <property type="match status" value="1"/>
</dbReference>
<evidence type="ECO:0000259" key="6">
    <source>
        <dbReference type="PROSITE" id="PS51387"/>
    </source>
</evidence>
<comment type="similarity">
    <text evidence="2">Belongs to the oxygen-dependent FAD-linked oxidoreductase family.</text>
</comment>
<name>A0A841DRF3_9ACTN</name>
<dbReference type="InterPro" id="IPR016169">
    <property type="entry name" value="FAD-bd_PCMH_sub2"/>
</dbReference>
<dbReference type="InterPro" id="IPR006094">
    <property type="entry name" value="Oxid_FAD_bind_N"/>
</dbReference>
<evidence type="ECO:0000313" key="8">
    <source>
        <dbReference type="Proteomes" id="UP000558997"/>
    </source>
</evidence>
<comment type="caution">
    <text evidence="7">The sequence shown here is derived from an EMBL/GenBank/DDBJ whole genome shotgun (WGS) entry which is preliminary data.</text>
</comment>
<dbReference type="InterPro" id="IPR016167">
    <property type="entry name" value="FAD-bd_PCMH_sub1"/>
</dbReference>
<dbReference type="InterPro" id="IPR016166">
    <property type="entry name" value="FAD-bd_PCMH"/>
</dbReference>
<protein>
    <submittedName>
        <fullName evidence="7">FAD/FMN-containing dehydrogenase</fullName>
    </submittedName>
</protein>
<evidence type="ECO:0000313" key="7">
    <source>
        <dbReference type="EMBL" id="MBB5978907.1"/>
    </source>
</evidence>
<dbReference type="GO" id="GO:0071949">
    <property type="term" value="F:FAD binding"/>
    <property type="evidence" value="ECO:0007669"/>
    <property type="project" value="InterPro"/>
</dbReference>
<dbReference type="InterPro" id="IPR050416">
    <property type="entry name" value="FAD-linked_Oxidoreductase"/>
</dbReference>
<comment type="cofactor">
    <cofactor evidence="1">
        <name>FAD</name>
        <dbReference type="ChEBI" id="CHEBI:57692"/>
    </cofactor>
</comment>
<organism evidence="7 8">
    <name type="scientific">Kribbella solani</name>
    <dbReference type="NCBI Taxonomy" id="236067"/>
    <lineage>
        <taxon>Bacteria</taxon>
        <taxon>Bacillati</taxon>
        <taxon>Actinomycetota</taxon>
        <taxon>Actinomycetes</taxon>
        <taxon>Propionibacteriales</taxon>
        <taxon>Kribbellaceae</taxon>
        <taxon>Kribbella</taxon>
    </lineage>
</organism>
<evidence type="ECO:0000256" key="4">
    <source>
        <dbReference type="ARBA" id="ARBA00022827"/>
    </source>
</evidence>
<dbReference type="Gene3D" id="3.30.465.10">
    <property type="match status" value="1"/>
</dbReference>
<dbReference type="PANTHER" id="PTHR42973:SF39">
    <property type="entry name" value="FAD-BINDING PCMH-TYPE DOMAIN-CONTAINING PROTEIN"/>
    <property type="match status" value="1"/>
</dbReference>
<feature type="domain" description="FAD-binding PCMH-type" evidence="6">
    <location>
        <begin position="41"/>
        <end position="211"/>
    </location>
</feature>
<sequence length="467" mass="49385">MMRESVVAAGGQELRGLRTAVAGEVLADGDVGHLEAGRVMMAAGRPSVVVRCTGAADVVAALRYAEARDLPVAVRSGGHHAAGLGTNEGGVVIDVRPMNEVRLLQDDVVRVGTGATWGEVAARLSRVGLAISSGDTATVGVGGLMAGGGIGWMVRKHGLAIDNVVSAEVVTADGSVRRVDAASAPELFWGLRGAAGSLGVVTSYDISAVRQPTVHYGSLLYPWTQAEQVLAGWAAYAADAPDDLTSSFQLAPTMMADRQVPVAVTVCVAGDADRRDAIIEPLRQLGSLLTDKVRDVPYAEVFADMAMPAEWRPKIRNGFFDAMTPELTGSLLAARPRIPGLAIEIRALGGTFGAMPADATAFAHRDARFLVNSVVMGSPEQQGSQPEDFAELWRGLRPNGAYVNFLSDPTEADLDACYPEPHRARLAALKQAVDPGHVFRGPLSVPPRPEWAGGPRHLLRWAMRSRR</sequence>
<keyword evidence="5" id="KW-0560">Oxidoreductase</keyword>
<proteinExistence type="inferred from homology"/>
<keyword evidence="8" id="KW-1185">Reference proteome</keyword>
<keyword evidence="4" id="KW-0274">FAD</keyword>
<evidence type="ECO:0000256" key="5">
    <source>
        <dbReference type="ARBA" id="ARBA00023002"/>
    </source>
</evidence>
<keyword evidence="3" id="KW-0285">Flavoprotein</keyword>
<dbReference type="EMBL" id="JACHNF010000001">
    <property type="protein sequence ID" value="MBB5978907.1"/>
    <property type="molecule type" value="Genomic_DNA"/>
</dbReference>
<evidence type="ECO:0000256" key="1">
    <source>
        <dbReference type="ARBA" id="ARBA00001974"/>
    </source>
</evidence>
<evidence type="ECO:0000256" key="3">
    <source>
        <dbReference type="ARBA" id="ARBA00022630"/>
    </source>
</evidence>
<dbReference type="SUPFAM" id="SSF56176">
    <property type="entry name" value="FAD-binding/transporter-associated domain-like"/>
    <property type="match status" value="1"/>
</dbReference>
<dbReference type="InterPro" id="IPR036318">
    <property type="entry name" value="FAD-bd_PCMH-like_sf"/>
</dbReference>
<dbReference type="AlphaFoldDB" id="A0A841DRF3"/>
<dbReference type="PANTHER" id="PTHR42973">
    <property type="entry name" value="BINDING OXIDOREDUCTASE, PUTATIVE (AFU_ORTHOLOGUE AFUA_1G17690)-RELATED"/>
    <property type="match status" value="1"/>
</dbReference>
<dbReference type="RefSeq" id="WP_184833553.1">
    <property type="nucleotide sequence ID" value="NZ_BAAAVN010000001.1"/>
</dbReference>
<dbReference type="Gene3D" id="3.30.43.10">
    <property type="entry name" value="Uridine Diphospho-n-acetylenolpyruvylglucosamine Reductase, domain 2"/>
    <property type="match status" value="1"/>
</dbReference>
<dbReference type="Gene3D" id="3.40.462.20">
    <property type="match status" value="1"/>
</dbReference>
<reference evidence="7 8" key="1">
    <citation type="submission" date="2020-08" db="EMBL/GenBank/DDBJ databases">
        <title>Sequencing the genomes of 1000 actinobacteria strains.</title>
        <authorList>
            <person name="Klenk H.-P."/>
        </authorList>
    </citation>
    <scope>NUCLEOTIDE SEQUENCE [LARGE SCALE GENOMIC DNA]</scope>
    <source>
        <strain evidence="7 8">DSM 17294</strain>
    </source>
</reference>
<dbReference type="Proteomes" id="UP000558997">
    <property type="component" value="Unassembled WGS sequence"/>
</dbReference>
<evidence type="ECO:0000256" key="2">
    <source>
        <dbReference type="ARBA" id="ARBA00005466"/>
    </source>
</evidence>
<dbReference type="PROSITE" id="PS51387">
    <property type="entry name" value="FAD_PCMH"/>
    <property type="match status" value="1"/>
</dbReference>
<dbReference type="GO" id="GO:0016491">
    <property type="term" value="F:oxidoreductase activity"/>
    <property type="evidence" value="ECO:0007669"/>
    <property type="project" value="UniProtKB-KW"/>
</dbReference>
<gene>
    <name evidence="7" type="ORF">HDA44_002248</name>
</gene>
<dbReference type="InterPro" id="IPR006093">
    <property type="entry name" value="Oxy_OxRdtase_FAD_BS"/>
</dbReference>